<feature type="domain" description="N-acetyltransferase" evidence="1">
    <location>
        <begin position="42"/>
        <end position="198"/>
    </location>
</feature>
<keyword evidence="3" id="KW-1185">Reference proteome</keyword>
<dbReference type="AlphaFoldDB" id="A0A0U1LRD2"/>
<evidence type="ECO:0000313" key="3">
    <source>
        <dbReference type="Proteomes" id="UP000054383"/>
    </source>
</evidence>
<dbReference type="Pfam" id="PF13302">
    <property type="entry name" value="Acetyltransf_3"/>
    <property type="match status" value="1"/>
</dbReference>
<gene>
    <name evidence="2" type="ORF">PISL3812_02961</name>
</gene>
<evidence type="ECO:0000313" key="2">
    <source>
        <dbReference type="EMBL" id="CRG85958.1"/>
    </source>
</evidence>
<dbReference type="SUPFAM" id="SSF55729">
    <property type="entry name" value="Acyl-CoA N-acyltransferases (Nat)"/>
    <property type="match status" value="1"/>
</dbReference>
<dbReference type="InterPro" id="IPR000182">
    <property type="entry name" value="GNAT_dom"/>
</dbReference>
<dbReference type="InterPro" id="IPR016181">
    <property type="entry name" value="Acyl_CoA_acyltransferase"/>
</dbReference>
<dbReference type="PANTHER" id="PTHR43441">
    <property type="entry name" value="RIBOSOMAL-PROTEIN-SERINE ACETYLTRANSFERASE"/>
    <property type="match status" value="1"/>
</dbReference>
<name>A0A0U1LRD2_TALIS</name>
<dbReference type="PROSITE" id="PS51186">
    <property type="entry name" value="GNAT"/>
    <property type="match status" value="1"/>
</dbReference>
<protein>
    <recommendedName>
        <fullName evidence="1">N-acetyltransferase domain-containing protein</fullName>
    </recommendedName>
</protein>
<dbReference type="PANTHER" id="PTHR43441:SF5">
    <property type="entry name" value="FAMILY ACETYLTRANSFERASE, PUTATIVE-RELATED"/>
    <property type="match status" value="1"/>
</dbReference>
<sequence length="239" mass="26726">MAQGPFYYEQRRLENDLVALEIFDPSVHAAQFVEALPHLSTYLILPTIKSEADFMNELYNKYIQSMPDTCLYAIINKVTAQEETEIETGKGKGKGQYAGVISLNATNPTNAVTEIGVMIFPAWQRTHVATNAIGLLLQYTLDPPSAGGLGLRRVEWKCHAGNEASRKTAARMGFELEGILRWDRVFPGGAVVLPVDALEKRNGTTGEVPGRHTAIYSIVWDEWEEKRPQVVAQMERFTR</sequence>
<dbReference type="OMA" id="ILRWDRV"/>
<organism evidence="2 3">
    <name type="scientific">Talaromyces islandicus</name>
    <name type="common">Penicillium islandicum</name>
    <dbReference type="NCBI Taxonomy" id="28573"/>
    <lineage>
        <taxon>Eukaryota</taxon>
        <taxon>Fungi</taxon>
        <taxon>Dikarya</taxon>
        <taxon>Ascomycota</taxon>
        <taxon>Pezizomycotina</taxon>
        <taxon>Eurotiomycetes</taxon>
        <taxon>Eurotiomycetidae</taxon>
        <taxon>Eurotiales</taxon>
        <taxon>Trichocomaceae</taxon>
        <taxon>Talaromyces</taxon>
        <taxon>Talaromyces sect. Islandici</taxon>
    </lineage>
</organism>
<dbReference type="Gene3D" id="3.40.630.30">
    <property type="match status" value="1"/>
</dbReference>
<evidence type="ECO:0000259" key="1">
    <source>
        <dbReference type="PROSITE" id="PS51186"/>
    </source>
</evidence>
<dbReference type="GO" id="GO:1990189">
    <property type="term" value="F:protein N-terminal-serine acetyltransferase activity"/>
    <property type="evidence" value="ECO:0007669"/>
    <property type="project" value="TreeGrafter"/>
</dbReference>
<dbReference type="GO" id="GO:0008999">
    <property type="term" value="F:protein-N-terminal-alanine acetyltransferase activity"/>
    <property type="evidence" value="ECO:0007669"/>
    <property type="project" value="TreeGrafter"/>
</dbReference>
<reference evidence="2 3" key="1">
    <citation type="submission" date="2015-04" db="EMBL/GenBank/DDBJ databases">
        <authorList>
            <person name="Syromyatnikov M.Y."/>
            <person name="Popov V.N."/>
        </authorList>
    </citation>
    <scope>NUCLEOTIDE SEQUENCE [LARGE SCALE GENOMIC DNA]</scope>
    <source>
        <strain evidence="2">WF-38-12</strain>
    </source>
</reference>
<dbReference type="EMBL" id="CVMT01000002">
    <property type="protein sequence ID" value="CRG85958.1"/>
    <property type="molecule type" value="Genomic_DNA"/>
</dbReference>
<accession>A0A0U1LRD2</accession>
<dbReference type="OrthoDB" id="41238at2759"/>
<proteinExistence type="predicted"/>
<dbReference type="Proteomes" id="UP000054383">
    <property type="component" value="Unassembled WGS sequence"/>
</dbReference>
<dbReference type="InterPro" id="IPR051908">
    <property type="entry name" value="Ribosomal_N-acetyltransferase"/>
</dbReference>